<evidence type="ECO:0000256" key="1">
    <source>
        <dbReference type="SAM" id="MobiDB-lite"/>
    </source>
</evidence>
<name>A0A8H6HDR6_9AGAR</name>
<organism evidence="2 3">
    <name type="scientific">Ephemerocybe angulata</name>
    <dbReference type="NCBI Taxonomy" id="980116"/>
    <lineage>
        <taxon>Eukaryota</taxon>
        <taxon>Fungi</taxon>
        <taxon>Dikarya</taxon>
        <taxon>Basidiomycota</taxon>
        <taxon>Agaricomycotina</taxon>
        <taxon>Agaricomycetes</taxon>
        <taxon>Agaricomycetidae</taxon>
        <taxon>Agaricales</taxon>
        <taxon>Agaricineae</taxon>
        <taxon>Psathyrellaceae</taxon>
        <taxon>Ephemerocybe</taxon>
    </lineage>
</organism>
<sequence>MTSQNHDANPLASPPLLPAPSHSPTPGPPSPPSSSNSTNYPYQPVVVVVRVGREATTSDTYLHPPPPPLLASSGSRAASPTMLPAATATSPQIPPLAPSDAHDDHYLHFTHMSNNAELHHLAVTPPTRTLEGPCTTQLKLSANLGLFSFLFFLYCKIQWQLLFAPQTKLKDSFPMTHAHGTVLASNFQGLWLHTTTTSGQ</sequence>
<evidence type="ECO:0000313" key="3">
    <source>
        <dbReference type="Proteomes" id="UP000521943"/>
    </source>
</evidence>
<dbReference type="AlphaFoldDB" id="A0A8H6HDR6"/>
<feature type="region of interest" description="Disordered" evidence="1">
    <location>
        <begin position="57"/>
        <end position="100"/>
    </location>
</feature>
<feature type="compositionally biased region" description="Pro residues" evidence="1">
    <location>
        <begin position="12"/>
        <end position="32"/>
    </location>
</feature>
<keyword evidence="3" id="KW-1185">Reference proteome</keyword>
<dbReference type="Proteomes" id="UP000521943">
    <property type="component" value="Unassembled WGS sequence"/>
</dbReference>
<evidence type="ECO:0000313" key="2">
    <source>
        <dbReference type="EMBL" id="KAF6745004.1"/>
    </source>
</evidence>
<feature type="region of interest" description="Disordered" evidence="1">
    <location>
        <begin position="1"/>
        <end position="40"/>
    </location>
</feature>
<gene>
    <name evidence="2" type="ORF">DFP72DRAFT_1077903</name>
</gene>
<feature type="compositionally biased region" description="Low complexity" evidence="1">
    <location>
        <begin position="70"/>
        <end position="80"/>
    </location>
</feature>
<dbReference type="EMBL" id="JACGCI010000111">
    <property type="protein sequence ID" value="KAF6745004.1"/>
    <property type="molecule type" value="Genomic_DNA"/>
</dbReference>
<proteinExistence type="predicted"/>
<protein>
    <submittedName>
        <fullName evidence="2">Uncharacterized protein</fullName>
    </submittedName>
</protein>
<comment type="caution">
    <text evidence="2">The sequence shown here is derived from an EMBL/GenBank/DDBJ whole genome shotgun (WGS) entry which is preliminary data.</text>
</comment>
<accession>A0A8H6HDR6</accession>
<reference evidence="2 3" key="1">
    <citation type="submission" date="2020-07" db="EMBL/GenBank/DDBJ databases">
        <title>Comparative genomics of pyrophilous fungi reveals a link between fire events and developmental genes.</title>
        <authorList>
            <consortium name="DOE Joint Genome Institute"/>
            <person name="Steindorff A.S."/>
            <person name="Carver A."/>
            <person name="Calhoun S."/>
            <person name="Stillman K."/>
            <person name="Liu H."/>
            <person name="Lipzen A."/>
            <person name="Pangilinan J."/>
            <person name="Labutti K."/>
            <person name="Bruns T.D."/>
            <person name="Grigoriev I.V."/>
        </authorList>
    </citation>
    <scope>NUCLEOTIDE SEQUENCE [LARGE SCALE GENOMIC DNA]</scope>
    <source>
        <strain evidence="2 3">CBS 144469</strain>
    </source>
</reference>